<dbReference type="AlphaFoldDB" id="K8Z7Y0"/>
<dbReference type="GO" id="GO:0003677">
    <property type="term" value="F:DNA binding"/>
    <property type="evidence" value="ECO:0007669"/>
    <property type="project" value="InterPro"/>
</dbReference>
<organism evidence="2 3">
    <name type="scientific">Catellicoccus marimammalium M35/04/3</name>
    <dbReference type="NCBI Taxonomy" id="1234409"/>
    <lineage>
        <taxon>Bacteria</taxon>
        <taxon>Bacillati</taxon>
        <taxon>Bacillota</taxon>
        <taxon>Bacilli</taxon>
        <taxon>Lactobacillales</taxon>
        <taxon>Enterococcaceae</taxon>
        <taxon>Catellicoccus</taxon>
    </lineage>
</organism>
<evidence type="ECO:0000259" key="1">
    <source>
        <dbReference type="SMART" id="SM00857"/>
    </source>
</evidence>
<dbReference type="InterPro" id="IPR036162">
    <property type="entry name" value="Resolvase-like_N_sf"/>
</dbReference>
<dbReference type="eggNOG" id="COG1961">
    <property type="taxonomic scope" value="Bacteria"/>
</dbReference>
<evidence type="ECO:0000313" key="2">
    <source>
        <dbReference type="EMBL" id="EKU27079.1"/>
    </source>
</evidence>
<sequence length="183" mass="20994">MTKLGYYRAHEEEELNLQAEEALINADCDDIMIEPFGYESGKAQYKVLSETIQNLHAGDVICIYDVVDLQKSVIQLSAFFKEVERNDLQVEILNLGITGISMEKYIELIHNLANMEKNLIRRRTSQGLKKARTEGRVGGRPRVSQETIDRIQFLYDTDKYSLREIAEQCGISLGTAYKYVQLH</sequence>
<keyword evidence="3" id="KW-1185">Reference proteome</keyword>
<dbReference type="Gene3D" id="3.40.50.1390">
    <property type="entry name" value="Resolvase, N-terminal catalytic domain"/>
    <property type="match status" value="1"/>
</dbReference>
<dbReference type="STRING" id="1234409.C683_1075"/>
<dbReference type="OrthoDB" id="9797501at2"/>
<accession>K8Z7Y0</accession>
<dbReference type="SUPFAM" id="SSF53041">
    <property type="entry name" value="Resolvase-like"/>
    <property type="match status" value="1"/>
</dbReference>
<comment type="caution">
    <text evidence="2">The sequence shown here is derived from an EMBL/GenBank/DDBJ whole genome shotgun (WGS) entry which is preliminary data.</text>
</comment>
<gene>
    <name evidence="2" type="ORF">C683_1075</name>
</gene>
<evidence type="ECO:0000313" key="3">
    <source>
        <dbReference type="Proteomes" id="UP000016057"/>
    </source>
</evidence>
<dbReference type="Pfam" id="PF00239">
    <property type="entry name" value="Resolvase"/>
    <property type="match status" value="1"/>
</dbReference>
<feature type="domain" description="Resolvase/invertase-type recombinase catalytic" evidence="1">
    <location>
        <begin position="3"/>
        <end position="137"/>
    </location>
</feature>
<dbReference type="InterPro" id="IPR006119">
    <property type="entry name" value="Resolv_N"/>
</dbReference>
<name>K8Z7Y0_9ENTE</name>
<protein>
    <submittedName>
        <fullName evidence="2">Resolvase</fullName>
    </submittedName>
</protein>
<dbReference type="GO" id="GO:0000150">
    <property type="term" value="F:DNA strand exchange activity"/>
    <property type="evidence" value="ECO:0007669"/>
    <property type="project" value="InterPro"/>
</dbReference>
<dbReference type="RefSeq" id="WP_009491759.1">
    <property type="nucleotide sequence ID" value="NZ_AMYT01000021.1"/>
</dbReference>
<reference evidence="2 3" key="1">
    <citation type="journal article" date="2013" name="Genome Announc.">
        <title>Draft Genome Sequence of Catellicoccus marimammalium, a Novel Species Commonly Found in Gull Feces.</title>
        <authorList>
            <person name="Weigand M.R."/>
            <person name="Ryu H."/>
            <person name="Bozcek L."/>
            <person name="Konstantinidis K.T."/>
            <person name="Santo Domingo J.W."/>
        </authorList>
    </citation>
    <scope>NUCLEOTIDE SEQUENCE [LARGE SCALE GENOMIC DNA]</scope>
    <source>
        <strain evidence="2 3">M35/04/3</strain>
    </source>
</reference>
<proteinExistence type="predicted"/>
<dbReference type="Proteomes" id="UP000016057">
    <property type="component" value="Unassembled WGS sequence"/>
</dbReference>
<dbReference type="SMART" id="SM00857">
    <property type="entry name" value="Resolvase"/>
    <property type="match status" value="1"/>
</dbReference>
<dbReference type="EMBL" id="AMYT01000021">
    <property type="protein sequence ID" value="EKU27079.1"/>
    <property type="molecule type" value="Genomic_DNA"/>
</dbReference>